<dbReference type="GO" id="GO:0000271">
    <property type="term" value="P:polysaccharide biosynthetic process"/>
    <property type="evidence" value="ECO:0007669"/>
    <property type="project" value="TreeGrafter"/>
</dbReference>
<evidence type="ECO:0000259" key="1">
    <source>
        <dbReference type="Pfam" id="PF01757"/>
    </source>
</evidence>
<dbReference type="Pfam" id="PF01757">
    <property type="entry name" value="Acyl_transf_3"/>
    <property type="match status" value="1"/>
</dbReference>
<dbReference type="EMBL" id="CP057906">
    <property type="protein sequence ID" value="QMO38948.1"/>
    <property type="molecule type" value="Genomic_DNA"/>
</dbReference>
<dbReference type="InterPro" id="IPR050879">
    <property type="entry name" value="Acyltransferase_3"/>
</dbReference>
<accession>A0A7L7E8F1</accession>
<dbReference type="InterPro" id="IPR002656">
    <property type="entry name" value="Acyl_transf_3_dom"/>
</dbReference>
<dbReference type="GO" id="GO:0016020">
    <property type="term" value="C:membrane"/>
    <property type="evidence" value="ECO:0007669"/>
    <property type="project" value="TreeGrafter"/>
</dbReference>
<proteinExistence type="predicted"/>
<dbReference type="Proteomes" id="UP000514754">
    <property type="component" value="Chromosome"/>
</dbReference>
<evidence type="ECO:0000313" key="2">
    <source>
        <dbReference type="EMBL" id="QMO38948.1"/>
    </source>
</evidence>
<reference evidence="2 3" key="1">
    <citation type="submission" date="2020-06" db="EMBL/GenBank/DDBJ databases">
        <title>REHAB project genomes.</title>
        <authorList>
            <person name="Shaw L.P."/>
        </authorList>
    </citation>
    <scope>NUCLEOTIDE SEQUENCE [LARGE SCALE GENOMIC DNA]</scope>
    <source>
        <strain evidence="2 3">RHB10-C12</strain>
    </source>
</reference>
<dbReference type="PANTHER" id="PTHR23028:SF131">
    <property type="entry name" value="BLR2367 PROTEIN"/>
    <property type="match status" value="1"/>
</dbReference>
<feature type="domain" description="Acyltransferase 3" evidence="1">
    <location>
        <begin position="12"/>
        <end position="350"/>
    </location>
</feature>
<keyword evidence="2" id="KW-0012">Acyltransferase</keyword>
<gene>
    <name evidence="2" type="ORF">HVW43_00935</name>
</gene>
<dbReference type="GO" id="GO:0016747">
    <property type="term" value="F:acyltransferase activity, transferring groups other than amino-acyl groups"/>
    <property type="evidence" value="ECO:0007669"/>
    <property type="project" value="InterPro"/>
</dbReference>
<keyword evidence="2" id="KW-0808">Transferase</keyword>
<evidence type="ECO:0000313" key="3">
    <source>
        <dbReference type="Proteomes" id="UP000514754"/>
    </source>
</evidence>
<organism evidence="2 3">
    <name type="scientific">Escherichia coli</name>
    <dbReference type="NCBI Taxonomy" id="562"/>
    <lineage>
        <taxon>Bacteria</taxon>
        <taxon>Pseudomonadati</taxon>
        <taxon>Pseudomonadota</taxon>
        <taxon>Gammaproteobacteria</taxon>
        <taxon>Enterobacterales</taxon>
        <taxon>Enterobacteriaceae</taxon>
        <taxon>Escherichia</taxon>
    </lineage>
</organism>
<dbReference type="AlphaFoldDB" id="A0A7L7E8F1"/>
<dbReference type="RefSeq" id="WP_112044150.1">
    <property type="nucleotide sequence ID" value="NZ_UCXO01000001.1"/>
</dbReference>
<name>A0A7L7E8F1_ECOLX</name>
<sequence>MNTYSIKEKKEIYSIQYARGFAALFVFFSHYKDTINNSLTINGKGLGDFLFMNGGFGVDLFFVISGFVILMSTEKCSSRRMNCIDFLIKRFFRIYPLLIVTVLTIGILRGYDMHRILISIIPLHLNYASIAPYFNYNVLYVAWTITYELIFYAVFLLAMVINHKYRGLVCIILLSVMFTLVRVYTGDGITFDAKSNIDISHLGIFTPIASVLSSPVILNFILGMLSYTFYKILVKNPIKFIHFKIPMILLILSCILFLFSDSVLKGHGPLKWGMVSFMLITTITLYEDFFGIRKVNGWLFLGDISYSLYMVHPIVLWLMATYPMSYLGLTQIPKFIFGTIIVISVSSITYFVIEKSFSKLARYLLRKHVNKKPDNEKFADTSLTV</sequence>
<dbReference type="PANTHER" id="PTHR23028">
    <property type="entry name" value="ACETYLTRANSFERASE"/>
    <property type="match status" value="1"/>
</dbReference>
<protein>
    <submittedName>
        <fullName evidence="2">Acyltransferase</fullName>
    </submittedName>
</protein>